<dbReference type="OrthoDB" id="9814496at2"/>
<name>A0A286GEA7_9PROT</name>
<dbReference type="SUPFAM" id="SSF46785">
    <property type="entry name" value="Winged helix' DNA-binding domain"/>
    <property type="match status" value="1"/>
</dbReference>
<dbReference type="Proteomes" id="UP000219621">
    <property type="component" value="Unassembled WGS sequence"/>
</dbReference>
<dbReference type="InterPro" id="IPR036388">
    <property type="entry name" value="WH-like_DNA-bd_sf"/>
</dbReference>
<evidence type="ECO:0000313" key="3">
    <source>
        <dbReference type="Proteomes" id="UP000219621"/>
    </source>
</evidence>
<dbReference type="Pfam" id="PF01047">
    <property type="entry name" value="MarR"/>
    <property type="match status" value="1"/>
</dbReference>
<dbReference type="GO" id="GO:0003700">
    <property type="term" value="F:DNA-binding transcription factor activity"/>
    <property type="evidence" value="ECO:0007669"/>
    <property type="project" value="InterPro"/>
</dbReference>
<sequence>MNHERPRGYVLDGQIGFLLRKAQQRHLNIFATHIGEDLTAQQFAALAKLHEGGPSSQNSLGRQTAMDVATIKGVVSRLKDRGLVDKSPDPQDKRLHLIDLTAEGRRTIERVLPLAREISRMTLAPLDRAEQQTLLRLLKKIT</sequence>
<protein>
    <submittedName>
        <fullName evidence="2">DNA-binding transcriptional regulator, MarR family</fullName>
    </submittedName>
</protein>
<keyword evidence="3" id="KW-1185">Reference proteome</keyword>
<keyword evidence="2" id="KW-0238">DNA-binding</keyword>
<dbReference type="Gene3D" id="1.10.10.10">
    <property type="entry name" value="Winged helix-like DNA-binding domain superfamily/Winged helix DNA-binding domain"/>
    <property type="match status" value="1"/>
</dbReference>
<proteinExistence type="predicted"/>
<accession>A0A286GEA7</accession>
<dbReference type="GO" id="GO:0003677">
    <property type="term" value="F:DNA binding"/>
    <property type="evidence" value="ECO:0007669"/>
    <property type="project" value="UniProtKB-KW"/>
</dbReference>
<dbReference type="InterPro" id="IPR000835">
    <property type="entry name" value="HTH_MarR-typ"/>
</dbReference>
<reference evidence="2 3" key="1">
    <citation type="submission" date="2017-09" db="EMBL/GenBank/DDBJ databases">
        <authorList>
            <person name="Ehlers B."/>
            <person name="Leendertz F.H."/>
        </authorList>
    </citation>
    <scope>NUCLEOTIDE SEQUENCE [LARGE SCALE GENOMIC DNA]</scope>
    <source>
        <strain evidence="2 3">USBA 140</strain>
    </source>
</reference>
<dbReference type="PANTHER" id="PTHR33164">
    <property type="entry name" value="TRANSCRIPTIONAL REGULATOR, MARR FAMILY"/>
    <property type="match status" value="1"/>
</dbReference>
<dbReference type="GO" id="GO:0006950">
    <property type="term" value="P:response to stress"/>
    <property type="evidence" value="ECO:0007669"/>
    <property type="project" value="TreeGrafter"/>
</dbReference>
<dbReference type="AlphaFoldDB" id="A0A286GEA7"/>
<evidence type="ECO:0000313" key="2">
    <source>
        <dbReference type="EMBL" id="SOD93865.1"/>
    </source>
</evidence>
<dbReference type="SMART" id="SM00347">
    <property type="entry name" value="HTH_MARR"/>
    <property type="match status" value="1"/>
</dbReference>
<gene>
    <name evidence="2" type="ORF">SAMN05421508_103237</name>
</gene>
<dbReference type="EMBL" id="OCNJ01000003">
    <property type="protein sequence ID" value="SOD93865.1"/>
    <property type="molecule type" value="Genomic_DNA"/>
</dbReference>
<dbReference type="RefSeq" id="WP_097278616.1">
    <property type="nucleotide sequence ID" value="NZ_OCNJ01000003.1"/>
</dbReference>
<dbReference type="PROSITE" id="PS50995">
    <property type="entry name" value="HTH_MARR_2"/>
    <property type="match status" value="1"/>
</dbReference>
<organism evidence="2 3">
    <name type="scientific">Caenispirillum bisanense</name>
    <dbReference type="NCBI Taxonomy" id="414052"/>
    <lineage>
        <taxon>Bacteria</taxon>
        <taxon>Pseudomonadati</taxon>
        <taxon>Pseudomonadota</taxon>
        <taxon>Alphaproteobacteria</taxon>
        <taxon>Rhodospirillales</taxon>
        <taxon>Novispirillaceae</taxon>
        <taxon>Caenispirillum</taxon>
    </lineage>
</organism>
<dbReference type="PRINTS" id="PR00598">
    <property type="entry name" value="HTHMARR"/>
</dbReference>
<dbReference type="InterPro" id="IPR036390">
    <property type="entry name" value="WH_DNA-bd_sf"/>
</dbReference>
<feature type="domain" description="HTH marR-type" evidence="1">
    <location>
        <begin position="12"/>
        <end position="142"/>
    </location>
</feature>
<evidence type="ECO:0000259" key="1">
    <source>
        <dbReference type="PROSITE" id="PS50995"/>
    </source>
</evidence>
<dbReference type="InterPro" id="IPR039422">
    <property type="entry name" value="MarR/SlyA-like"/>
</dbReference>
<dbReference type="PANTHER" id="PTHR33164:SF95">
    <property type="entry name" value="TRANSCRIPTIONAL REGULATOR"/>
    <property type="match status" value="1"/>
</dbReference>